<organism evidence="3 4">
    <name type="scientific">Elysia crispata</name>
    <name type="common">lettuce slug</name>
    <dbReference type="NCBI Taxonomy" id="231223"/>
    <lineage>
        <taxon>Eukaryota</taxon>
        <taxon>Metazoa</taxon>
        <taxon>Spiralia</taxon>
        <taxon>Lophotrochozoa</taxon>
        <taxon>Mollusca</taxon>
        <taxon>Gastropoda</taxon>
        <taxon>Heterobranchia</taxon>
        <taxon>Euthyneura</taxon>
        <taxon>Panpulmonata</taxon>
        <taxon>Sacoglossa</taxon>
        <taxon>Placobranchoidea</taxon>
        <taxon>Plakobranchidae</taxon>
        <taxon>Elysia</taxon>
    </lineage>
</organism>
<dbReference type="EMBL" id="JAWDGP010001383">
    <property type="protein sequence ID" value="KAK3792224.1"/>
    <property type="molecule type" value="Genomic_DNA"/>
</dbReference>
<evidence type="ECO:0000256" key="2">
    <source>
        <dbReference type="SAM" id="Phobius"/>
    </source>
</evidence>
<protein>
    <submittedName>
        <fullName evidence="3">Uncharacterized protein</fullName>
    </submittedName>
</protein>
<feature type="transmembrane region" description="Helical" evidence="2">
    <location>
        <begin position="400"/>
        <end position="420"/>
    </location>
</feature>
<accession>A0AAE1E2P6</accession>
<keyword evidence="2" id="KW-0472">Membrane</keyword>
<evidence type="ECO:0000313" key="4">
    <source>
        <dbReference type="Proteomes" id="UP001283361"/>
    </source>
</evidence>
<evidence type="ECO:0000313" key="3">
    <source>
        <dbReference type="EMBL" id="KAK3792224.1"/>
    </source>
</evidence>
<dbReference type="AlphaFoldDB" id="A0AAE1E2P6"/>
<proteinExistence type="predicted"/>
<dbReference type="Proteomes" id="UP001283361">
    <property type="component" value="Unassembled WGS sequence"/>
</dbReference>
<feature type="compositionally biased region" description="Low complexity" evidence="1">
    <location>
        <begin position="177"/>
        <end position="203"/>
    </location>
</feature>
<feature type="compositionally biased region" description="Basic and acidic residues" evidence="1">
    <location>
        <begin position="204"/>
        <end position="217"/>
    </location>
</feature>
<gene>
    <name evidence="3" type="ORF">RRG08_035979</name>
</gene>
<keyword evidence="2" id="KW-1133">Transmembrane helix</keyword>
<keyword evidence="4" id="KW-1185">Reference proteome</keyword>
<feature type="compositionally biased region" description="Basic and acidic residues" evidence="1">
    <location>
        <begin position="125"/>
        <end position="134"/>
    </location>
</feature>
<feature type="region of interest" description="Disordered" evidence="1">
    <location>
        <begin position="174"/>
        <end position="230"/>
    </location>
</feature>
<name>A0AAE1E2P6_9GAST</name>
<feature type="region of interest" description="Disordered" evidence="1">
    <location>
        <begin position="66"/>
        <end position="153"/>
    </location>
</feature>
<sequence>MNRRAASAYDSDDSESDWDTTVADSPSKHEPAKAMARAAAPTVENNKEIDPTYATVVAKPRVSLRGSAEDITSNAVNGGSPIATPRIDTNKTSMASPPPHLTSFTNALFSDPSDNSSGAPTLPPRRYDQEEGRGHLYSLPETDLMPQADVANWDDSDAEERVLKELQQNIGKEKLRQQQLKHQQQQEQQQQQQQQHQHQLQHQRQAEQEKKSRERKVTLAVPGDHIPVPSSKVIKADLQKASPDKANPPRHKISEINLSKGDYNHTRASSTPLSSPAMLAEIQPSVMNSKGNGESKIGKAPPIIAKDTEGKKYVFYFEEGSPHFVDMEDDDVGAFLPEKIEDLERLFRRVWREVFAVLRVVTSFFVLFISELLRFLLSSVVRTLVLDTIVALGDYLLKPLLTVLFNSVLQPLFALVWNVFNSAFQALDPVLRLTGIIMSQVAMVLAAFRLFVINQNAPTVSSHDVKVV</sequence>
<evidence type="ECO:0000256" key="1">
    <source>
        <dbReference type="SAM" id="MobiDB-lite"/>
    </source>
</evidence>
<feature type="region of interest" description="Disordered" evidence="1">
    <location>
        <begin position="1"/>
        <end position="51"/>
    </location>
</feature>
<comment type="caution">
    <text evidence="3">The sequence shown here is derived from an EMBL/GenBank/DDBJ whole genome shotgun (WGS) entry which is preliminary data.</text>
</comment>
<reference evidence="3" key="1">
    <citation type="journal article" date="2023" name="G3 (Bethesda)">
        <title>A reference genome for the long-term kleptoplast-retaining sea slug Elysia crispata morphotype clarki.</title>
        <authorList>
            <person name="Eastman K.E."/>
            <person name="Pendleton A.L."/>
            <person name="Shaikh M.A."/>
            <person name="Suttiyut T."/>
            <person name="Ogas R."/>
            <person name="Tomko P."/>
            <person name="Gavelis G."/>
            <person name="Widhalm J.R."/>
            <person name="Wisecaver J.H."/>
        </authorList>
    </citation>
    <scope>NUCLEOTIDE SEQUENCE</scope>
    <source>
        <strain evidence="3">ECLA1</strain>
    </source>
</reference>
<feature type="compositionally biased region" description="Polar residues" evidence="1">
    <location>
        <begin position="102"/>
        <end position="119"/>
    </location>
</feature>
<feature type="transmembrane region" description="Helical" evidence="2">
    <location>
        <begin position="350"/>
        <end position="369"/>
    </location>
</feature>
<feature type="transmembrane region" description="Helical" evidence="2">
    <location>
        <begin position="432"/>
        <end position="452"/>
    </location>
</feature>
<keyword evidence="2" id="KW-0812">Transmembrane</keyword>